<organism evidence="2 3">
    <name type="scientific">Tengunoibacter tsumagoiensis</name>
    <dbReference type="NCBI Taxonomy" id="2014871"/>
    <lineage>
        <taxon>Bacteria</taxon>
        <taxon>Bacillati</taxon>
        <taxon>Chloroflexota</taxon>
        <taxon>Ktedonobacteria</taxon>
        <taxon>Ktedonobacterales</taxon>
        <taxon>Dictyobacteraceae</taxon>
        <taxon>Tengunoibacter</taxon>
    </lineage>
</organism>
<dbReference type="InterPro" id="IPR029044">
    <property type="entry name" value="Nucleotide-diphossugar_trans"/>
</dbReference>
<dbReference type="AlphaFoldDB" id="A0A402A0S4"/>
<dbReference type="Pfam" id="PF00535">
    <property type="entry name" value="Glycos_transf_2"/>
    <property type="match status" value="1"/>
</dbReference>
<proteinExistence type="predicted"/>
<evidence type="ECO:0000259" key="1">
    <source>
        <dbReference type="Pfam" id="PF00535"/>
    </source>
</evidence>
<gene>
    <name evidence="2" type="ORF">KTT_25180</name>
</gene>
<protein>
    <recommendedName>
        <fullName evidence="1">Glycosyltransferase 2-like domain-containing protein</fullName>
    </recommendedName>
</protein>
<dbReference type="PANTHER" id="PTHR43685">
    <property type="entry name" value="GLYCOSYLTRANSFERASE"/>
    <property type="match status" value="1"/>
</dbReference>
<dbReference type="InterPro" id="IPR001173">
    <property type="entry name" value="Glyco_trans_2-like"/>
</dbReference>
<dbReference type="InterPro" id="IPR050834">
    <property type="entry name" value="Glycosyltransf_2"/>
</dbReference>
<dbReference type="SUPFAM" id="SSF53448">
    <property type="entry name" value="Nucleotide-diphospho-sugar transferases"/>
    <property type="match status" value="1"/>
</dbReference>
<dbReference type="Gene3D" id="3.90.550.10">
    <property type="entry name" value="Spore Coat Polysaccharide Biosynthesis Protein SpsA, Chain A"/>
    <property type="match status" value="1"/>
</dbReference>
<dbReference type="RefSeq" id="WP_161975462.1">
    <property type="nucleotide sequence ID" value="NZ_BIFR01000001.1"/>
</dbReference>
<dbReference type="Proteomes" id="UP000287352">
    <property type="component" value="Unassembled WGS sequence"/>
</dbReference>
<evidence type="ECO:0000313" key="3">
    <source>
        <dbReference type="Proteomes" id="UP000287352"/>
    </source>
</evidence>
<evidence type="ECO:0000313" key="2">
    <source>
        <dbReference type="EMBL" id="GCE12659.1"/>
    </source>
</evidence>
<sequence length="453" mass="50604">MAIQLQDRTERKLPTGSFTPVRIIEIELAQTDLPVIAAIDEQSQRDYRQALCVVRLHTYPVGIVEVALPPGGLEPSQYLPIIWQALKERINSHLQQDGFPMIETLPLCGPTIEGTAPCIEAREHFVDHPDTPFVSVIVPTHDRPTRLANCLRALVGLHYPHFEIIVVDNAPSDNATADLVQQEFASHPLIRYVREEQQGVSWARNCGMWMARGSILAFVDDDVVVDQYWLVEMVRPFTLFKDVACVSGLVLPLKLDTPAQLWFEAYGGFNRGFVRKLFDLKDHRDPSFVYPYHAGALGAGGGSMAFTAQFLLGKGGFDTVLGGNGAIRSGEDMEVFFQVIKQGHILVYEPAAMAYHLHRTDYAALCKQIRGYGMSLSGYLTKCIIDDPLLLMDLLPRIPYGLLCMVLAKLKQNARFQRHKQGQGYPQELTTIELKGLLAGPFAYVKSLQQAKK</sequence>
<keyword evidence="3" id="KW-1185">Reference proteome</keyword>
<name>A0A402A0S4_9CHLR</name>
<feature type="domain" description="Glycosyltransferase 2-like" evidence="1">
    <location>
        <begin position="135"/>
        <end position="248"/>
    </location>
</feature>
<dbReference type="EMBL" id="BIFR01000001">
    <property type="protein sequence ID" value="GCE12659.1"/>
    <property type="molecule type" value="Genomic_DNA"/>
</dbReference>
<reference evidence="3" key="1">
    <citation type="submission" date="2018-12" db="EMBL/GenBank/DDBJ databases">
        <title>Tengunoibacter tsumagoiensis gen. nov., sp. nov., Dictyobacter kobayashii sp. nov., D. alpinus sp. nov., and D. joshuensis sp. nov. and description of Dictyobacteraceae fam. nov. within the order Ktedonobacterales isolated from Tengu-no-mugimeshi.</title>
        <authorList>
            <person name="Wang C.M."/>
            <person name="Zheng Y."/>
            <person name="Sakai Y."/>
            <person name="Toyoda A."/>
            <person name="Minakuchi Y."/>
            <person name="Abe K."/>
            <person name="Yokota A."/>
            <person name="Yabe S."/>
        </authorList>
    </citation>
    <scope>NUCLEOTIDE SEQUENCE [LARGE SCALE GENOMIC DNA]</scope>
    <source>
        <strain evidence="3">Uno3</strain>
    </source>
</reference>
<accession>A0A402A0S4</accession>
<dbReference type="PANTHER" id="PTHR43685:SF3">
    <property type="entry name" value="SLR2126 PROTEIN"/>
    <property type="match status" value="1"/>
</dbReference>
<comment type="caution">
    <text evidence="2">The sequence shown here is derived from an EMBL/GenBank/DDBJ whole genome shotgun (WGS) entry which is preliminary data.</text>
</comment>
<dbReference type="CDD" id="cd00761">
    <property type="entry name" value="Glyco_tranf_GTA_type"/>
    <property type="match status" value="1"/>
</dbReference>